<gene>
    <name evidence="1" type="ORF">BJG93_06845</name>
</gene>
<dbReference type="STRING" id="754502.BJG93_06845"/>
<name>A0A1I9YFP9_9BURK</name>
<evidence type="ECO:0000313" key="1">
    <source>
        <dbReference type="EMBL" id="APA85132.1"/>
    </source>
</evidence>
<organism evidence="1">
    <name type="scientific">Paraburkholderia sprentiae WSM5005</name>
    <dbReference type="NCBI Taxonomy" id="754502"/>
    <lineage>
        <taxon>Bacteria</taxon>
        <taxon>Pseudomonadati</taxon>
        <taxon>Pseudomonadota</taxon>
        <taxon>Betaproteobacteria</taxon>
        <taxon>Burkholderiales</taxon>
        <taxon>Burkholderiaceae</taxon>
        <taxon>Paraburkholderia</taxon>
    </lineage>
</organism>
<dbReference type="EMBL" id="CP017561">
    <property type="protein sequence ID" value="APA85132.1"/>
    <property type="molecule type" value="Genomic_DNA"/>
</dbReference>
<reference evidence="1" key="1">
    <citation type="submission" date="2016-09" db="EMBL/GenBank/DDBJ databases">
        <title>The Complete Genome of Burkholderia sprentiae wsm5005.</title>
        <authorList>
            <person name="De Meyer S."/>
            <person name="Wang P."/>
            <person name="Terpolilli J."/>
        </authorList>
    </citation>
    <scope>NUCLEOTIDE SEQUENCE [LARGE SCALE GENOMIC DNA]</scope>
    <source>
        <strain evidence="1">WSM5005</strain>
    </source>
</reference>
<accession>A0A1I9YFP9</accession>
<protein>
    <submittedName>
        <fullName evidence="1">Uncharacterized protein</fullName>
    </submittedName>
</protein>
<sequence length="87" mass="8898">MGSREPCLLSIGYDGVAIAAACERHVGAMVSRHVPIHDERGIEASGKLGAAGSKTTGGAGVKPVPPVVPRRVNYSVRATSVTSKTSN</sequence>
<proteinExistence type="predicted"/>
<dbReference type="AlphaFoldDB" id="A0A1I9YFP9"/>